<dbReference type="AlphaFoldDB" id="A0A6A6UTQ8"/>
<dbReference type="EMBL" id="MU004230">
    <property type="protein sequence ID" value="KAF2674448.1"/>
    <property type="molecule type" value="Genomic_DNA"/>
</dbReference>
<protein>
    <submittedName>
        <fullName evidence="1">Uncharacterized protein</fullName>
    </submittedName>
</protein>
<sequence>MGSSTSSLGSRSFDEEYGIEHIEKLVKLLRSRSTPCCVIGAGAMRYYGMSTEDSQWVLLVKHDDVGYSTNLRDYYYEGKLKKKEQDLRGATDNRSKAKLNMITLYRDMKIISSDWQDLKSVLDLVTLKSKTIVLSNRKIPYPEQGILQQNRFLQYPRPSFRP</sequence>
<organism evidence="1 2">
    <name type="scientific">Microthyrium microscopicum</name>
    <dbReference type="NCBI Taxonomy" id="703497"/>
    <lineage>
        <taxon>Eukaryota</taxon>
        <taxon>Fungi</taxon>
        <taxon>Dikarya</taxon>
        <taxon>Ascomycota</taxon>
        <taxon>Pezizomycotina</taxon>
        <taxon>Dothideomycetes</taxon>
        <taxon>Dothideomycetes incertae sedis</taxon>
        <taxon>Microthyriales</taxon>
        <taxon>Microthyriaceae</taxon>
        <taxon>Microthyrium</taxon>
    </lineage>
</organism>
<name>A0A6A6UTQ8_9PEZI</name>
<accession>A0A6A6UTQ8</accession>
<reference evidence="1" key="1">
    <citation type="journal article" date="2020" name="Stud. Mycol.">
        <title>101 Dothideomycetes genomes: a test case for predicting lifestyles and emergence of pathogens.</title>
        <authorList>
            <person name="Haridas S."/>
            <person name="Albert R."/>
            <person name="Binder M."/>
            <person name="Bloem J."/>
            <person name="Labutti K."/>
            <person name="Salamov A."/>
            <person name="Andreopoulos B."/>
            <person name="Baker S."/>
            <person name="Barry K."/>
            <person name="Bills G."/>
            <person name="Bluhm B."/>
            <person name="Cannon C."/>
            <person name="Castanera R."/>
            <person name="Culley D."/>
            <person name="Daum C."/>
            <person name="Ezra D."/>
            <person name="Gonzalez J."/>
            <person name="Henrissat B."/>
            <person name="Kuo A."/>
            <person name="Liang C."/>
            <person name="Lipzen A."/>
            <person name="Lutzoni F."/>
            <person name="Magnuson J."/>
            <person name="Mondo S."/>
            <person name="Nolan M."/>
            <person name="Ohm R."/>
            <person name="Pangilinan J."/>
            <person name="Park H.-J."/>
            <person name="Ramirez L."/>
            <person name="Alfaro M."/>
            <person name="Sun H."/>
            <person name="Tritt A."/>
            <person name="Yoshinaga Y."/>
            <person name="Zwiers L.-H."/>
            <person name="Turgeon B."/>
            <person name="Goodwin S."/>
            <person name="Spatafora J."/>
            <person name="Crous P."/>
            <person name="Grigoriev I."/>
        </authorList>
    </citation>
    <scope>NUCLEOTIDE SEQUENCE</scope>
    <source>
        <strain evidence="1">CBS 115976</strain>
    </source>
</reference>
<gene>
    <name evidence="1" type="ORF">BT63DRAFT_462051</name>
</gene>
<evidence type="ECO:0000313" key="1">
    <source>
        <dbReference type="EMBL" id="KAF2674448.1"/>
    </source>
</evidence>
<keyword evidence="2" id="KW-1185">Reference proteome</keyword>
<dbReference type="Proteomes" id="UP000799302">
    <property type="component" value="Unassembled WGS sequence"/>
</dbReference>
<evidence type="ECO:0000313" key="2">
    <source>
        <dbReference type="Proteomes" id="UP000799302"/>
    </source>
</evidence>
<proteinExistence type="predicted"/>